<keyword evidence="1" id="KW-1185">Reference proteome</keyword>
<dbReference type="InterPro" id="IPR024051">
    <property type="entry name" value="AICAR_Tfase_dup_dom_sf"/>
</dbReference>
<dbReference type="PANTHER" id="PTHR11692">
    <property type="entry name" value="BIFUNCTIONAL PURINE BIOSYNTHESIS PROTEIN PURH"/>
    <property type="match status" value="1"/>
</dbReference>
<dbReference type="AlphaFoldDB" id="A0A914DJU5"/>
<evidence type="ECO:0000313" key="2">
    <source>
        <dbReference type="WBParaSite" id="ACRNAN_scaffold296.g29756.t1"/>
    </source>
</evidence>
<dbReference type="GO" id="GO:0005829">
    <property type="term" value="C:cytosol"/>
    <property type="evidence" value="ECO:0007669"/>
    <property type="project" value="TreeGrafter"/>
</dbReference>
<dbReference type="SUPFAM" id="SSF53927">
    <property type="entry name" value="Cytidine deaminase-like"/>
    <property type="match status" value="1"/>
</dbReference>
<dbReference type="InterPro" id="IPR016193">
    <property type="entry name" value="Cytidine_deaminase-like"/>
</dbReference>
<proteinExistence type="predicted"/>
<dbReference type="Proteomes" id="UP000887540">
    <property type="component" value="Unplaced"/>
</dbReference>
<evidence type="ECO:0000313" key="1">
    <source>
        <dbReference type="Proteomes" id="UP000887540"/>
    </source>
</evidence>
<organism evidence="1 2">
    <name type="scientific">Acrobeloides nanus</name>
    <dbReference type="NCBI Taxonomy" id="290746"/>
    <lineage>
        <taxon>Eukaryota</taxon>
        <taxon>Metazoa</taxon>
        <taxon>Ecdysozoa</taxon>
        <taxon>Nematoda</taxon>
        <taxon>Chromadorea</taxon>
        <taxon>Rhabditida</taxon>
        <taxon>Tylenchina</taxon>
        <taxon>Cephalobomorpha</taxon>
        <taxon>Cephaloboidea</taxon>
        <taxon>Cephalobidae</taxon>
        <taxon>Acrobeloides</taxon>
    </lineage>
</organism>
<dbReference type="GO" id="GO:0004643">
    <property type="term" value="F:phosphoribosylaminoimidazolecarboxamide formyltransferase activity"/>
    <property type="evidence" value="ECO:0007669"/>
    <property type="project" value="InterPro"/>
</dbReference>
<dbReference type="Gene3D" id="3.40.140.20">
    <property type="match status" value="1"/>
</dbReference>
<dbReference type="PANTHER" id="PTHR11692:SF0">
    <property type="entry name" value="BIFUNCTIONAL PURINE BIOSYNTHESIS PROTEIN ATIC"/>
    <property type="match status" value="1"/>
</dbReference>
<name>A0A914DJU5_9BILA</name>
<sequence>MADWLGHYAHSCYCRGWLRQHEKILNLPWKPNVRRAEKSNAIDIIVSGLGGGLNHEQWSQYFTEHVPPFKPAERAEWLSKLTDVSVSSDAFFPFRDNIDCAKQFGTKYIASPGGSTRDDEIVEACDEHDMVLIHTGLRLFHH</sequence>
<dbReference type="GO" id="GO:0006189">
    <property type="term" value="P:'de novo' IMP biosynthetic process"/>
    <property type="evidence" value="ECO:0007669"/>
    <property type="project" value="TreeGrafter"/>
</dbReference>
<dbReference type="WBParaSite" id="ACRNAN_scaffold296.g29756.t1">
    <property type="protein sequence ID" value="ACRNAN_scaffold296.g29756.t1"/>
    <property type="gene ID" value="ACRNAN_scaffold296.g29756"/>
</dbReference>
<dbReference type="InterPro" id="IPR002695">
    <property type="entry name" value="PurH-like"/>
</dbReference>
<reference evidence="2" key="1">
    <citation type="submission" date="2022-11" db="UniProtKB">
        <authorList>
            <consortium name="WormBaseParasite"/>
        </authorList>
    </citation>
    <scope>IDENTIFICATION</scope>
</reference>
<accession>A0A914DJU5</accession>
<dbReference type="GO" id="GO:0003937">
    <property type="term" value="F:IMP cyclohydrolase activity"/>
    <property type="evidence" value="ECO:0007669"/>
    <property type="project" value="InterPro"/>
</dbReference>
<protein>
    <submittedName>
        <fullName evidence="2">Uncharacterized protein</fullName>
    </submittedName>
</protein>